<feature type="transmembrane region" description="Helical" evidence="1">
    <location>
        <begin position="352"/>
        <end position="373"/>
    </location>
</feature>
<name>A0ABW6AG25_9BACT</name>
<comment type="caution">
    <text evidence="2">The sequence shown here is derived from an EMBL/GenBank/DDBJ whole genome shotgun (WGS) entry which is preliminary data.</text>
</comment>
<sequence length="393" mass="44144">MNKTRRLFSLHSWFGLLSGVFLLLLGLSGSFLVFRDEIDHLANHTLLTVQPPSMDGHSGNAPCCPGTRHTPGTRSLAQFYRIITDRYPNLDGIAWLNPNARPEEAYDFRLYLNDVHLFTYDLGLISFNPYTGAILREGKSSDFTPSLIEWIYQFHFSFQLGTPGAALTAIFGLTMLVSLLTGLVVYRKSIWKVLFFRARLNRKNWRTLSSDLHRIVGVWALLLNSVIFFTGFWMNLFAFKPASWHNEITPTKPNTLTGLSLDTLYRKALAQMPDLQPSSVYLPTQPERMFRVSGPVNGQLALFGGSNSVSLDGQTGAVKQVSRLSQKGTWAKIEATFFPLHVGNYGGLPVKILYVLIGLTPGLLSITGFLLWWRRMSKPVRKVTRTAILAKSV</sequence>
<proteinExistence type="predicted"/>
<reference evidence="3" key="1">
    <citation type="journal article" date="2019" name="Int. J. Syst. Evol. Microbiol.">
        <title>The Global Catalogue of Microorganisms (GCM) 10K type strain sequencing project: providing services to taxonomists for standard genome sequencing and annotation.</title>
        <authorList>
            <consortium name="The Broad Institute Genomics Platform"/>
            <consortium name="The Broad Institute Genome Sequencing Center for Infectious Disease"/>
            <person name="Wu L."/>
            <person name="Ma J."/>
        </authorList>
    </citation>
    <scope>NUCLEOTIDE SEQUENCE [LARGE SCALE GENOMIC DNA]</scope>
    <source>
        <strain evidence="3">KCTC 52490</strain>
    </source>
</reference>
<keyword evidence="1" id="KW-0472">Membrane</keyword>
<dbReference type="EMBL" id="JBHUOM010000002">
    <property type="protein sequence ID" value="MFD2934256.1"/>
    <property type="molecule type" value="Genomic_DNA"/>
</dbReference>
<dbReference type="Pfam" id="PF03929">
    <property type="entry name" value="PepSY_TM"/>
    <property type="match status" value="1"/>
</dbReference>
<dbReference type="PANTHER" id="PTHR34219:SF8">
    <property type="entry name" value="PEPSY DOMAIN-CONTAINING PROTEIN"/>
    <property type="match status" value="1"/>
</dbReference>
<keyword evidence="1" id="KW-1133">Transmembrane helix</keyword>
<feature type="transmembrane region" description="Helical" evidence="1">
    <location>
        <begin position="212"/>
        <end position="234"/>
    </location>
</feature>
<feature type="transmembrane region" description="Helical" evidence="1">
    <location>
        <begin position="165"/>
        <end position="186"/>
    </location>
</feature>
<dbReference type="PANTHER" id="PTHR34219">
    <property type="entry name" value="IRON-REGULATED INNER MEMBRANE PROTEIN-RELATED"/>
    <property type="match status" value="1"/>
</dbReference>
<evidence type="ECO:0000313" key="3">
    <source>
        <dbReference type="Proteomes" id="UP001597512"/>
    </source>
</evidence>
<keyword evidence="1" id="KW-0812">Transmembrane</keyword>
<dbReference type="InterPro" id="IPR005625">
    <property type="entry name" value="PepSY-ass_TM"/>
</dbReference>
<evidence type="ECO:0000256" key="1">
    <source>
        <dbReference type="SAM" id="Phobius"/>
    </source>
</evidence>
<dbReference type="RefSeq" id="WP_381499786.1">
    <property type="nucleotide sequence ID" value="NZ_JBHUOM010000002.1"/>
</dbReference>
<accession>A0ABW6AG25</accession>
<gene>
    <name evidence="2" type="ORF">ACFS25_10715</name>
</gene>
<protein>
    <submittedName>
        <fullName evidence="2">PepSY-associated TM helix domain-containing protein</fullName>
    </submittedName>
</protein>
<keyword evidence="3" id="KW-1185">Reference proteome</keyword>
<evidence type="ECO:0000313" key="2">
    <source>
        <dbReference type="EMBL" id="MFD2934256.1"/>
    </source>
</evidence>
<dbReference type="Proteomes" id="UP001597512">
    <property type="component" value="Unassembled WGS sequence"/>
</dbReference>
<organism evidence="2 3">
    <name type="scientific">Spirosoma flavum</name>
    <dbReference type="NCBI Taxonomy" id="2048557"/>
    <lineage>
        <taxon>Bacteria</taxon>
        <taxon>Pseudomonadati</taxon>
        <taxon>Bacteroidota</taxon>
        <taxon>Cytophagia</taxon>
        <taxon>Cytophagales</taxon>
        <taxon>Cytophagaceae</taxon>
        <taxon>Spirosoma</taxon>
    </lineage>
</organism>